<comment type="function">
    <text evidence="2">Purine nucleoside enzyme that catalyzes the phosphorolysis of adenosine and inosine nucleosides, yielding D-ribose 1-phosphate and the respective free bases, adenine and hypoxanthine. Also catalyzes the phosphorolysis of S-methyl-5'-thioadenosine into adenine and S-methyl-5-thio-alpha-D-ribose 1-phosphate. Also has adenosine deaminase activity.</text>
</comment>
<keyword evidence="4" id="KW-0808">Transferase</keyword>
<sequence length="240" mass="26059">MTEFQLCGHRAAFTNREGGTSAILTTANDPAYGVFNLGDHVGDSPQRVQANREALEDWAQVPIAWMNQVHGDHIAVFAPPHAPTQTPVTADALVANGYAAAVMVADCLPILLASWDHQWVAAIHAGRKGCELDIVTKCANKIRSLAPGRLVAAIGPAICARHYEVDQQTYKNFVSRWPQGKAQTPQGTPALDLRAVVKAQLAQAQIEVAYDFDICTYRDAKSYSYRRDGVTGRFCGIIVS</sequence>
<accession>A0A1D9MKN8</accession>
<keyword evidence="13" id="KW-1185">Reference proteome</keyword>
<evidence type="ECO:0000256" key="6">
    <source>
        <dbReference type="ARBA" id="ARBA00022801"/>
    </source>
</evidence>
<comment type="catalytic activity">
    <reaction evidence="1">
        <text>inosine + phosphate = alpha-D-ribose 1-phosphate + hypoxanthine</text>
        <dbReference type="Rhea" id="RHEA:27646"/>
        <dbReference type="ChEBI" id="CHEBI:17368"/>
        <dbReference type="ChEBI" id="CHEBI:17596"/>
        <dbReference type="ChEBI" id="CHEBI:43474"/>
        <dbReference type="ChEBI" id="CHEBI:57720"/>
        <dbReference type="EC" id="2.4.2.1"/>
    </reaction>
    <physiologicalReaction direction="left-to-right" evidence="1">
        <dbReference type="Rhea" id="RHEA:27647"/>
    </physiologicalReaction>
</comment>
<evidence type="ECO:0000313" key="13">
    <source>
        <dbReference type="Proteomes" id="UP000176288"/>
    </source>
</evidence>
<proteinExistence type="inferred from homology"/>
<evidence type="ECO:0000256" key="9">
    <source>
        <dbReference type="ARBA" id="ARBA00047989"/>
    </source>
</evidence>
<dbReference type="Proteomes" id="UP000176288">
    <property type="component" value="Chromosome"/>
</dbReference>
<evidence type="ECO:0000256" key="1">
    <source>
        <dbReference type="ARBA" id="ARBA00000553"/>
    </source>
</evidence>
<dbReference type="GO" id="GO:0016787">
    <property type="term" value="F:hydrolase activity"/>
    <property type="evidence" value="ECO:0007669"/>
    <property type="project" value="UniProtKB-KW"/>
</dbReference>
<evidence type="ECO:0000256" key="2">
    <source>
        <dbReference type="ARBA" id="ARBA00003215"/>
    </source>
</evidence>
<keyword evidence="6" id="KW-0378">Hydrolase</keyword>
<dbReference type="STRING" id="1912795.BK816_05645"/>
<comment type="catalytic activity">
    <reaction evidence="11">
        <text>S-methyl-5'-thioadenosine + phosphate = 5-(methylsulfanyl)-alpha-D-ribose 1-phosphate + adenine</text>
        <dbReference type="Rhea" id="RHEA:11852"/>
        <dbReference type="ChEBI" id="CHEBI:16708"/>
        <dbReference type="ChEBI" id="CHEBI:17509"/>
        <dbReference type="ChEBI" id="CHEBI:43474"/>
        <dbReference type="ChEBI" id="CHEBI:58533"/>
        <dbReference type="EC" id="2.4.2.28"/>
    </reaction>
    <physiologicalReaction direction="left-to-right" evidence="11">
        <dbReference type="Rhea" id="RHEA:11853"/>
    </physiologicalReaction>
</comment>
<dbReference type="PANTHER" id="PTHR30616:SF2">
    <property type="entry name" value="PURINE NUCLEOSIDE PHOSPHORYLASE LACC1"/>
    <property type="match status" value="1"/>
</dbReference>
<evidence type="ECO:0008006" key="14">
    <source>
        <dbReference type="Google" id="ProtNLM"/>
    </source>
</evidence>
<dbReference type="KEGG" id="avu:BK816_05645"/>
<dbReference type="InterPro" id="IPR003730">
    <property type="entry name" value="Cu_polyphenol_OxRdtase"/>
</dbReference>
<dbReference type="GO" id="GO:0005507">
    <property type="term" value="F:copper ion binding"/>
    <property type="evidence" value="ECO:0007669"/>
    <property type="project" value="TreeGrafter"/>
</dbReference>
<evidence type="ECO:0000256" key="11">
    <source>
        <dbReference type="ARBA" id="ARBA00049893"/>
    </source>
</evidence>
<keyword evidence="7" id="KW-0862">Zinc</keyword>
<evidence type="ECO:0000256" key="10">
    <source>
        <dbReference type="ARBA" id="ARBA00048968"/>
    </source>
</evidence>
<dbReference type="Gene3D" id="3.60.140.10">
    <property type="entry name" value="CNF1/YfiH-like putative cysteine hydrolases"/>
    <property type="match status" value="1"/>
</dbReference>
<dbReference type="Pfam" id="PF02578">
    <property type="entry name" value="Cu-oxidase_4"/>
    <property type="match status" value="1"/>
</dbReference>
<reference evidence="12 13" key="1">
    <citation type="submission" date="2016-10" db="EMBL/GenBank/DDBJ databases">
        <title>Actinomyces aegypiusis sp. nov., isolated from the Aegypius monachus in Qinghai Tibet Plateau China.</title>
        <authorList>
            <person name="Wang Y."/>
        </authorList>
    </citation>
    <scope>NUCLEOTIDE SEQUENCE [LARGE SCALE GENOMIC DNA]</scope>
    <source>
        <strain evidence="12 13">VUL4_3</strain>
    </source>
</reference>
<comment type="catalytic activity">
    <reaction evidence="10">
        <text>adenosine + phosphate = alpha-D-ribose 1-phosphate + adenine</text>
        <dbReference type="Rhea" id="RHEA:27642"/>
        <dbReference type="ChEBI" id="CHEBI:16335"/>
        <dbReference type="ChEBI" id="CHEBI:16708"/>
        <dbReference type="ChEBI" id="CHEBI:43474"/>
        <dbReference type="ChEBI" id="CHEBI:57720"/>
        <dbReference type="EC" id="2.4.2.1"/>
    </reaction>
    <physiologicalReaction direction="left-to-right" evidence="10">
        <dbReference type="Rhea" id="RHEA:27643"/>
    </physiologicalReaction>
</comment>
<evidence type="ECO:0000256" key="3">
    <source>
        <dbReference type="ARBA" id="ARBA00007353"/>
    </source>
</evidence>
<evidence type="ECO:0000256" key="5">
    <source>
        <dbReference type="ARBA" id="ARBA00022723"/>
    </source>
</evidence>
<dbReference type="PANTHER" id="PTHR30616">
    <property type="entry name" value="UNCHARACTERIZED PROTEIN YFIH"/>
    <property type="match status" value="1"/>
</dbReference>
<evidence type="ECO:0000313" key="12">
    <source>
        <dbReference type="EMBL" id="AOZ72842.1"/>
    </source>
</evidence>
<protein>
    <recommendedName>
        <fullName evidence="14">Purine nucleoside phosphorylase</fullName>
    </recommendedName>
</protein>
<keyword evidence="8" id="KW-0186">Copper</keyword>
<dbReference type="SUPFAM" id="SSF64438">
    <property type="entry name" value="CNF1/YfiH-like putative cysteine hydrolases"/>
    <property type="match status" value="1"/>
</dbReference>
<dbReference type="GO" id="GO:0017061">
    <property type="term" value="F:S-methyl-5-thioadenosine phosphorylase activity"/>
    <property type="evidence" value="ECO:0007669"/>
    <property type="project" value="UniProtKB-EC"/>
</dbReference>
<gene>
    <name evidence="12" type="ORF">BK816_05645</name>
</gene>
<dbReference type="EMBL" id="CP017812">
    <property type="protein sequence ID" value="AOZ72842.1"/>
    <property type="molecule type" value="Genomic_DNA"/>
</dbReference>
<dbReference type="InterPro" id="IPR038371">
    <property type="entry name" value="Cu_polyphenol_OxRdtase_sf"/>
</dbReference>
<dbReference type="AlphaFoldDB" id="A0A1D9MKN8"/>
<organism evidence="12 13">
    <name type="scientific">Boudabousia tangfeifanii</name>
    <dbReference type="NCBI Taxonomy" id="1912795"/>
    <lineage>
        <taxon>Bacteria</taxon>
        <taxon>Bacillati</taxon>
        <taxon>Actinomycetota</taxon>
        <taxon>Actinomycetes</taxon>
        <taxon>Actinomycetales</taxon>
        <taxon>Actinomycetaceae</taxon>
        <taxon>Boudabousia</taxon>
    </lineage>
</organism>
<evidence type="ECO:0000256" key="8">
    <source>
        <dbReference type="ARBA" id="ARBA00023008"/>
    </source>
</evidence>
<evidence type="ECO:0000256" key="4">
    <source>
        <dbReference type="ARBA" id="ARBA00022679"/>
    </source>
</evidence>
<name>A0A1D9MKN8_9ACTO</name>
<dbReference type="InterPro" id="IPR011324">
    <property type="entry name" value="Cytotoxic_necrot_fac-like_cat"/>
</dbReference>
<evidence type="ECO:0000256" key="7">
    <source>
        <dbReference type="ARBA" id="ARBA00022833"/>
    </source>
</evidence>
<comment type="similarity">
    <text evidence="3">Belongs to the purine nucleoside phosphorylase YfiH/LACC1 family.</text>
</comment>
<keyword evidence="5" id="KW-0479">Metal-binding</keyword>
<dbReference type="RefSeq" id="WP_071164307.1">
    <property type="nucleotide sequence ID" value="NZ_CP017812.1"/>
</dbReference>
<dbReference type="CDD" id="cd16833">
    <property type="entry name" value="YfiH"/>
    <property type="match status" value="1"/>
</dbReference>
<comment type="catalytic activity">
    <reaction evidence="9">
        <text>adenosine + H2O + H(+) = inosine + NH4(+)</text>
        <dbReference type="Rhea" id="RHEA:24408"/>
        <dbReference type="ChEBI" id="CHEBI:15377"/>
        <dbReference type="ChEBI" id="CHEBI:15378"/>
        <dbReference type="ChEBI" id="CHEBI:16335"/>
        <dbReference type="ChEBI" id="CHEBI:17596"/>
        <dbReference type="ChEBI" id="CHEBI:28938"/>
        <dbReference type="EC" id="3.5.4.4"/>
    </reaction>
    <physiologicalReaction direction="left-to-right" evidence="9">
        <dbReference type="Rhea" id="RHEA:24409"/>
    </physiologicalReaction>
</comment>